<dbReference type="RefSeq" id="WP_033708116.1">
    <property type="nucleotide sequence ID" value="NZ_CAKJWQ010000029.1"/>
</dbReference>
<proteinExistence type="predicted"/>
<accession>A0A0D6RXX7</accession>
<comment type="caution">
    <text evidence="1">The sequence shown here is derived from an EMBL/GenBank/DDBJ whole genome shotgun (WGS) entry which is preliminary data.</text>
</comment>
<organism evidence="1 2">
    <name type="scientific">Bacillus mycoides</name>
    <dbReference type="NCBI Taxonomy" id="1405"/>
    <lineage>
        <taxon>Bacteria</taxon>
        <taxon>Bacillati</taxon>
        <taxon>Bacillota</taxon>
        <taxon>Bacilli</taxon>
        <taxon>Bacillales</taxon>
        <taxon>Bacillaceae</taxon>
        <taxon>Bacillus</taxon>
        <taxon>Bacillus cereus group</taxon>
    </lineage>
</organism>
<evidence type="ECO:0000313" key="2">
    <source>
        <dbReference type="Proteomes" id="UP000065797"/>
    </source>
</evidence>
<name>A0A0D6RXX7_BACMY</name>
<dbReference type="PATRIC" id="fig|1405.14.peg.5736"/>
<reference evidence="1 2" key="1">
    <citation type="submission" date="2016-01" db="EMBL/GenBank/DDBJ databases">
        <authorList>
            <person name="McClelland M."/>
            <person name="Jain A."/>
            <person name="Saraogi P."/>
            <person name="Mendelson R."/>
            <person name="Westerman R."/>
            <person name="SanMiguel P."/>
            <person name="Csonka L."/>
        </authorList>
    </citation>
    <scope>NUCLEOTIDE SEQUENCE [LARGE SCALE GENOMIC DNA]</scope>
    <source>
        <strain evidence="1 2">PE8-15</strain>
    </source>
</reference>
<dbReference type="Proteomes" id="UP000065797">
    <property type="component" value="Unassembled WGS sequence"/>
</dbReference>
<gene>
    <name evidence="1" type="ORF">AWW70_25890</name>
</gene>
<dbReference type="AlphaFoldDB" id="A0A0D6RXX7"/>
<sequence length="66" mass="7514">MAASKYAPDLVDTTEVAISALKQSVFVLKMNKIRKDFKGYLFGVLAKIMSVEQRKLKNTLFNFLQD</sequence>
<evidence type="ECO:0000313" key="1">
    <source>
        <dbReference type="EMBL" id="KWU55036.1"/>
    </source>
</evidence>
<protein>
    <submittedName>
        <fullName evidence="1">Uncharacterized protein</fullName>
    </submittedName>
</protein>
<dbReference type="EMBL" id="LRPH01000093">
    <property type="protein sequence ID" value="KWU55036.1"/>
    <property type="molecule type" value="Genomic_DNA"/>
</dbReference>